<dbReference type="PANTHER" id="PTHR24320">
    <property type="entry name" value="RETINOL DEHYDROGENASE"/>
    <property type="match status" value="1"/>
</dbReference>
<proteinExistence type="inferred from homology"/>
<dbReference type="PANTHER" id="PTHR24320:SF283">
    <property type="entry name" value="RETINOL DEHYDROGENASE 11"/>
    <property type="match status" value="1"/>
</dbReference>
<dbReference type="EMBL" id="DF838976">
    <property type="protein sequence ID" value="GAT43407.1"/>
    <property type="molecule type" value="Genomic_DNA"/>
</dbReference>
<reference evidence="3" key="1">
    <citation type="submission" date="2014-09" db="EMBL/GenBank/DDBJ databases">
        <title>Genome sequence of the luminous mushroom Mycena chlorophos for searching fungal bioluminescence genes.</title>
        <authorList>
            <person name="Tanaka Y."/>
            <person name="Kasuga D."/>
            <person name="Oba Y."/>
            <person name="Hase S."/>
            <person name="Sato K."/>
            <person name="Oba Y."/>
            <person name="Sakakibara Y."/>
        </authorList>
    </citation>
    <scope>NUCLEOTIDE SEQUENCE</scope>
</reference>
<name>A0ABQ0KXI4_MYCCL</name>
<dbReference type="Gene3D" id="3.40.50.720">
    <property type="entry name" value="NAD(P)-binding Rossmann-like Domain"/>
    <property type="match status" value="1"/>
</dbReference>
<organism evidence="3 4">
    <name type="scientific">Mycena chlorophos</name>
    <name type="common">Agaric fungus</name>
    <name type="synonym">Agaricus chlorophos</name>
    <dbReference type="NCBI Taxonomy" id="658473"/>
    <lineage>
        <taxon>Eukaryota</taxon>
        <taxon>Fungi</taxon>
        <taxon>Dikarya</taxon>
        <taxon>Basidiomycota</taxon>
        <taxon>Agaricomycotina</taxon>
        <taxon>Agaricomycetes</taxon>
        <taxon>Agaricomycetidae</taxon>
        <taxon>Agaricales</taxon>
        <taxon>Marasmiineae</taxon>
        <taxon>Mycenaceae</taxon>
        <taxon>Mycena</taxon>
    </lineage>
</organism>
<comment type="similarity">
    <text evidence="1">Belongs to the short-chain dehydrogenases/reductases (SDR) family.</text>
</comment>
<dbReference type="InterPro" id="IPR036291">
    <property type="entry name" value="NAD(P)-bd_dom_sf"/>
</dbReference>
<protein>
    <submittedName>
        <fullName evidence="3">Short-chain dehydrogenase/reductase family protein</fullName>
    </submittedName>
</protein>
<evidence type="ECO:0000256" key="1">
    <source>
        <dbReference type="ARBA" id="ARBA00006484"/>
    </source>
</evidence>
<sequence>MSALPKFSFSSTAEEVADALADDIKGKNGAFPGSFASSCSPILFKVLVTGTSLNGIGFEASRAIAKYASLVVITSYNEERLQLSKDAIVTAVPAANIRTLMLDLSSLESVRKAAAEVNAYAEPIHVLINNAAAAAGVYTLSVDNVEVQMAAGHIGPFLFTQLLVPKMLSASPETPRVLFLTSTMHSLTPVLPLDDAEEFLRGHGGPKGSDPASTLLDRYGQVKAANVMTAKELARRGVGKVLAYAVHPGTIWTNAFAGGFREEMKRLGLIGEDGNASKEYPDWKTIGQGAATTVVGAFDPRLSEFSGAYLADCAVAEDQVAPHCADETRAAKLWKMTEDAVEQAFNL</sequence>
<dbReference type="Proteomes" id="UP000815677">
    <property type="component" value="Unassembled WGS sequence"/>
</dbReference>
<keyword evidence="4" id="KW-1185">Reference proteome</keyword>
<evidence type="ECO:0000313" key="4">
    <source>
        <dbReference type="Proteomes" id="UP000815677"/>
    </source>
</evidence>
<dbReference type="InterPro" id="IPR002347">
    <property type="entry name" value="SDR_fam"/>
</dbReference>
<accession>A0ABQ0KXI4</accession>
<evidence type="ECO:0000313" key="3">
    <source>
        <dbReference type="EMBL" id="GAT43407.1"/>
    </source>
</evidence>
<evidence type="ECO:0000256" key="2">
    <source>
        <dbReference type="ARBA" id="ARBA00023002"/>
    </source>
</evidence>
<keyword evidence="2" id="KW-0560">Oxidoreductase</keyword>
<dbReference type="SUPFAM" id="SSF51735">
    <property type="entry name" value="NAD(P)-binding Rossmann-fold domains"/>
    <property type="match status" value="1"/>
</dbReference>
<dbReference type="Pfam" id="PF00106">
    <property type="entry name" value="adh_short"/>
    <property type="match status" value="1"/>
</dbReference>
<gene>
    <name evidence="3" type="ORF">MCHLO_01089</name>
</gene>